<comment type="caution">
    <text evidence="1">The sequence shown here is derived from an EMBL/GenBank/DDBJ whole genome shotgun (WGS) entry which is preliminary data.</text>
</comment>
<sequence>MTQTVADVETSAQTQL</sequence>
<proteinExistence type="predicted"/>
<organism evidence="1 2">
    <name type="scientific">Elysia crispata</name>
    <name type="common">lettuce slug</name>
    <dbReference type="NCBI Taxonomy" id="231223"/>
    <lineage>
        <taxon>Eukaryota</taxon>
        <taxon>Metazoa</taxon>
        <taxon>Spiralia</taxon>
        <taxon>Lophotrochozoa</taxon>
        <taxon>Mollusca</taxon>
        <taxon>Gastropoda</taxon>
        <taxon>Heterobranchia</taxon>
        <taxon>Euthyneura</taxon>
        <taxon>Panpulmonata</taxon>
        <taxon>Sacoglossa</taxon>
        <taxon>Placobranchoidea</taxon>
        <taxon>Plakobranchidae</taxon>
        <taxon>Elysia</taxon>
    </lineage>
</organism>
<evidence type="ECO:0000313" key="2">
    <source>
        <dbReference type="Proteomes" id="UP001283361"/>
    </source>
</evidence>
<keyword evidence="2" id="KW-1185">Reference proteome</keyword>
<accession>A0AAE1A9C8</accession>
<reference evidence="1" key="1">
    <citation type="journal article" date="2023" name="G3 (Bethesda)">
        <title>A reference genome for the long-term kleptoplast-retaining sea slug Elysia crispata morphotype clarki.</title>
        <authorList>
            <person name="Eastman K.E."/>
            <person name="Pendleton A.L."/>
            <person name="Shaikh M.A."/>
            <person name="Suttiyut T."/>
            <person name="Ogas R."/>
            <person name="Tomko P."/>
            <person name="Gavelis G."/>
            <person name="Widhalm J.R."/>
            <person name="Wisecaver J.H."/>
        </authorList>
    </citation>
    <scope>NUCLEOTIDE SEQUENCE</scope>
    <source>
        <strain evidence="1">ECLA1</strain>
    </source>
</reference>
<name>A0AAE1A9C8_9GAST</name>
<gene>
    <name evidence="1" type="ORF">RRG08_013600</name>
</gene>
<dbReference type="EMBL" id="JAWDGP010002412">
    <property type="protein sequence ID" value="KAK3783393.1"/>
    <property type="molecule type" value="Genomic_DNA"/>
</dbReference>
<feature type="non-terminal residue" evidence="1">
    <location>
        <position position="1"/>
    </location>
</feature>
<dbReference type="Proteomes" id="UP001283361">
    <property type="component" value="Unassembled WGS sequence"/>
</dbReference>
<protein>
    <submittedName>
        <fullName evidence="1">Uncharacterized protein</fullName>
    </submittedName>
</protein>
<evidence type="ECO:0000313" key="1">
    <source>
        <dbReference type="EMBL" id="KAK3783393.1"/>
    </source>
</evidence>
<dbReference type="AlphaFoldDB" id="A0AAE1A9C8"/>